<evidence type="ECO:0000256" key="8">
    <source>
        <dbReference type="PROSITE-ProRule" id="PRU00855"/>
    </source>
</evidence>
<comment type="similarity">
    <text evidence="8">Belongs to the nanos family.</text>
</comment>
<dbReference type="Pfam" id="PF05741">
    <property type="entry name" value="zf-nanos"/>
    <property type="match status" value="1"/>
</dbReference>
<dbReference type="EMBL" id="GFAA01002917">
    <property type="protein sequence ID" value="JAU00518.1"/>
    <property type="molecule type" value="mRNA"/>
</dbReference>
<dbReference type="Gene3D" id="4.10.60.30">
    <property type="entry name" value="Nanos, RNA-binding domain"/>
    <property type="match status" value="1"/>
</dbReference>
<reference evidence="11" key="1">
    <citation type="submission" date="2016-09" db="EMBL/GenBank/DDBJ databases">
        <authorList>
            <person name="Capua I."/>
            <person name="De Benedictis P."/>
            <person name="Joannis T."/>
            <person name="Lombin L.H."/>
            <person name="Cattoli G."/>
        </authorList>
    </citation>
    <scope>NUCLEOTIDE SEQUENCE</scope>
</reference>
<evidence type="ECO:0000256" key="9">
    <source>
        <dbReference type="SAM" id="MobiDB-lite"/>
    </source>
</evidence>
<evidence type="ECO:0000259" key="10">
    <source>
        <dbReference type="PROSITE" id="PS51522"/>
    </source>
</evidence>
<evidence type="ECO:0000256" key="6">
    <source>
        <dbReference type="ARBA" id="ARBA00022845"/>
    </source>
</evidence>
<dbReference type="GO" id="GO:0003723">
    <property type="term" value="F:RNA binding"/>
    <property type="evidence" value="ECO:0007669"/>
    <property type="project" value="UniProtKB-UniRule"/>
</dbReference>
<feature type="non-terminal residue" evidence="11">
    <location>
        <position position="1"/>
    </location>
</feature>
<keyword evidence="5" id="KW-0862">Zinc</keyword>
<evidence type="ECO:0000313" key="11">
    <source>
        <dbReference type="EMBL" id="JAU00518.1"/>
    </source>
</evidence>
<dbReference type="PANTHER" id="PTHR12887">
    <property type="entry name" value="NANOS PROTEIN"/>
    <property type="match status" value="1"/>
</dbReference>
<evidence type="ECO:0000256" key="4">
    <source>
        <dbReference type="ARBA" id="ARBA00022771"/>
    </source>
</evidence>
<organism evidence="11">
    <name type="scientific">Amblyomma sculptum</name>
    <name type="common">Tick</name>
    <dbReference type="NCBI Taxonomy" id="1581419"/>
    <lineage>
        <taxon>Eukaryota</taxon>
        <taxon>Metazoa</taxon>
        <taxon>Ecdysozoa</taxon>
        <taxon>Arthropoda</taxon>
        <taxon>Chelicerata</taxon>
        <taxon>Arachnida</taxon>
        <taxon>Acari</taxon>
        <taxon>Parasitiformes</taxon>
        <taxon>Ixodida</taxon>
        <taxon>Ixodoidea</taxon>
        <taxon>Ixodidae</taxon>
        <taxon>Amblyomminae</taxon>
        <taxon>Amblyomma</taxon>
    </lineage>
</organism>
<keyword evidence="7 8" id="KW-0694">RNA-binding</keyword>
<comment type="subcellular location">
    <subcellularLocation>
        <location evidence="1">Cytoplasm</location>
    </subcellularLocation>
</comment>
<feature type="region of interest" description="Disordered" evidence="9">
    <location>
        <begin position="1"/>
        <end position="26"/>
    </location>
</feature>
<evidence type="ECO:0000256" key="1">
    <source>
        <dbReference type="ARBA" id="ARBA00004496"/>
    </source>
</evidence>
<dbReference type="GO" id="GO:0005737">
    <property type="term" value="C:cytoplasm"/>
    <property type="evidence" value="ECO:0007669"/>
    <property type="project" value="UniProtKB-SubCell"/>
</dbReference>
<keyword evidence="2" id="KW-0963">Cytoplasm</keyword>
<evidence type="ECO:0000256" key="5">
    <source>
        <dbReference type="ARBA" id="ARBA00022833"/>
    </source>
</evidence>
<sequence>RPMMHQQAPRHANSHPHPPPQRHQRYRRNQQLLECSYCRQLGESRAFCRSHVLRDPHTDIVMCPILRAQRCEICGATGDRSHTRSHCPMRSEGNYNNVTVHKNAPRGKRGK</sequence>
<evidence type="ECO:0000256" key="3">
    <source>
        <dbReference type="ARBA" id="ARBA00022723"/>
    </source>
</evidence>
<dbReference type="PROSITE" id="PS51522">
    <property type="entry name" value="ZF_NANOS"/>
    <property type="match status" value="1"/>
</dbReference>
<proteinExistence type="evidence at transcript level"/>
<feature type="domain" description="Nanos-type" evidence="10">
    <location>
        <begin position="34"/>
        <end position="89"/>
    </location>
</feature>
<keyword evidence="4 8" id="KW-0863">Zinc-finger</keyword>
<dbReference type="InterPro" id="IPR008705">
    <property type="entry name" value="Nanos/Xcar2"/>
</dbReference>
<dbReference type="AlphaFoldDB" id="A0A1E1XMG5"/>
<keyword evidence="6 8" id="KW-0810">Translation regulation</keyword>
<evidence type="ECO:0000256" key="2">
    <source>
        <dbReference type="ARBA" id="ARBA00022490"/>
    </source>
</evidence>
<dbReference type="InterPro" id="IPR024161">
    <property type="entry name" value="Znf_nanos-typ"/>
</dbReference>
<accession>A0A1E1XMG5</accession>
<dbReference type="GO" id="GO:0008270">
    <property type="term" value="F:zinc ion binding"/>
    <property type="evidence" value="ECO:0007669"/>
    <property type="project" value="UniProtKB-KW"/>
</dbReference>
<protein>
    <submittedName>
        <fullName evidence="11">Putative nanos</fullName>
    </submittedName>
</protein>
<keyword evidence="3" id="KW-0479">Metal-binding</keyword>
<evidence type="ECO:0000256" key="7">
    <source>
        <dbReference type="ARBA" id="ARBA00022884"/>
    </source>
</evidence>
<name>A0A1E1XMG5_AMBSC</name>
<reference evidence="11" key="2">
    <citation type="journal article" date="2017" name="Front. Cell. Infect. Microbiol.">
        <title>Analysis of the Salivary Gland Transcriptome of Unfed and Partially Fed Amblyomma sculptum Ticks and Descriptive Proteome of the Saliva.</title>
        <authorList>
            <person name="Esteves E."/>
            <person name="Maruyama S.R."/>
            <person name="Kawahara R."/>
            <person name="Fujita A."/>
            <person name="Martins L.A."/>
            <person name="Righi A.A."/>
            <person name="Costa F.B."/>
            <person name="Palmisano G."/>
            <person name="Labruna M.B."/>
            <person name="Sa-Nunes A."/>
            <person name="Ribeiro J.M.C."/>
            <person name="Fogaca A.C."/>
        </authorList>
    </citation>
    <scope>NUCLEOTIDE SEQUENCE</scope>
</reference>
<dbReference type="InterPro" id="IPR038129">
    <property type="entry name" value="Nanos_sf"/>
</dbReference>
<dbReference type="GO" id="GO:0006417">
    <property type="term" value="P:regulation of translation"/>
    <property type="evidence" value="ECO:0007669"/>
    <property type="project" value="UniProtKB-UniRule"/>
</dbReference>
<feature type="region of interest" description="Disordered" evidence="9">
    <location>
        <begin position="79"/>
        <end position="111"/>
    </location>
</feature>